<organism evidence="11 12">
    <name type="scientific">Periconia digitata</name>
    <dbReference type="NCBI Taxonomy" id="1303443"/>
    <lineage>
        <taxon>Eukaryota</taxon>
        <taxon>Fungi</taxon>
        <taxon>Dikarya</taxon>
        <taxon>Ascomycota</taxon>
        <taxon>Pezizomycotina</taxon>
        <taxon>Dothideomycetes</taxon>
        <taxon>Pleosporomycetidae</taxon>
        <taxon>Pleosporales</taxon>
        <taxon>Massarineae</taxon>
        <taxon>Periconiaceae</taxon>
        <taxon>Periconia</taxon>
    </lineage>
</organism>
<feature type="region of interest" description="Disordered" evidence="9">
    <location>
        <begin position="46"/>
        <end position="102"/>
    </location>
</feature>
<feature type="region of interest" description="Disordered" evidence="9">
    <location>
        <begin position="395"/>
        <end position="426"/>
    </location>
</feature>
<evidence type="ECO:0000256" key="3">
    <source>
        <dbReference type="ARBA" id="ARBA00022679"/>
    </source>
</evidence>
<keyword evidence="5" id="KW-0418">Kinase</keyword>
<evidence type="ECO:0000256" key="8">
    <source>
        <dbReference type="ARBA" id="ARBA00048679"/>
    </source>
</evidence>
<feature type="region of interest" description="Disordered" evidence="9">
    <location>
        <begin position="1"/>
        <end position="30"/>
    </location>
</feature>
<dbReference type="PANTHER" id="PTHR24361">
    <property type="entry name" value="MITOGEN-ACTIVATED KINASE KINASE KINASE"/>
    <property type="match status" value="1"/>
</dbReference>
<proteinExistence type="predicted"/>
<reference evidence="11" key="1">
    <citation type="submission" date="2023-01" db="EMBL/GenBank/DDBJ databases">
        <authorList>
            <person name="Van Ghelder C."/>
            <person name="Rancurel C."/>
        </authorList>
    </citation>
    <scope>NUCLEOTIDE SEQUENCE</scope>
    <source>
        <strain evidence="11">CNCM I-4278</strain>
    </source>
</reference>
<dbReference type="Gene3D" id="3.30.200.20">
    <property type="entry name" value="Phosphorylase Kinase, domain 1"/>
    <property type="match status" value="1"/>
</dbReference>
<feature type="domain" description="Protein kinase" evidence="10">
    <location>
        <begin position="139"/>
        <end position="426"/>
    </location>
</feature>
<dbReference type="InterPro" id="IPR011009">
    <property type="entry name" value="Kinase-like_dom_sf"/>
</dbReference>
<evidence type="ECO:0000313" key="11">
    <source>
        <dbReference type="EMBL" id="CAI6261440.1"/>
    </source>
</evidence>
<name>A0A9W4U336_9PLEO</name>
<sequence length="426" mass="47737">MGHSRQPCQPLTEGYGNRMTRNSEKNDTKTISSCAKLWVTRILGERGEQPPRRWKHTSRHREGAQSSASVPDTSISTPSDLSSQSLEPDVRSPPSSVLRYEKHRNTTCASKLPVSEFRRNQHSLNWNWTLFTQELEIMLPHLQLIDDGGSANIYATLFQTDEGLDTLAIKILRRQRGKNADVPIESQELKIMSSVQHNHIVAYVGSCYPNGQVALLMYPVAICNLADCIRSASEMNHSRSGVDPHLSRTLLKAFGCLSSAVKYLHATLKIKHKDIKPENILVTKHDSVLLADFGISKQYEDWATTNTDGETSFTNKYAPPEVVDHKNRDLSADIWSLGCVFLEILTVVVGESLDNLARVVFNSSDRSSYRNSQPSVISWIKQLKVVAAPRTKSRYFNRQSPSSNEHPGEWQACSTEISDRPNSGGY</sequence>
<keyword evidence="3" id="KW-0808">Transferase</keyword>
<dbReference type="Proteomes" id="UP001152607">
    <property type="component" value="Unassembled WGS sequence"/>
</dbReference>
<dbReference type="InterPro" id="IPR008271">
    <property type="entry name" value="Ser/Thr_kinase_AS"/>
</dbReference>
<keyword evidence="2" id="KW-0723">Serine/threonine-protein kinase</keyword>
<dbReference type="InterPro" id="IPR053235">
    <property type="entry name" value="Ser_Thr_kinase"/>
</dbReference>
<dbReference type="Gene3D" id="1.10.510.10">
    <property type="entry name" value="Transferase(Phosphotransferase) domain 1"/>
    <property type="match status" value="1"/>
</dbReference>
<evidence type="ECO:0000256" key="1">
    <source>
        <dbReference type="ARBA" id="ARBA00012513"/>
    </source>
</evidence>
<keyword evidence="12" id="KW-1185">Reference proteome</keyword>
<protein>
    <recommendedName>
        <fullName evidence="1">non-specific serine/threonine protein kinase</fullName>
        <ecNumber evidence="1">2.7.11.1</ecNumber>
    </recommendedName>
</protein>
<dbReference type="SMART" id="SM00220">
    <property type="entry name" value="S_TKc"/>
    <property type="match status" value="1"/>
</dbReference>
<evidence type="ECO:0000256" key="9">
    <source>
        <dbReference type="SAM" id="MobiDB-lite"/>
    </source>
</evidence>
<dbReference type="Pfam" id="PF00069">
    <property type="entry name" value="Pkinase"/>
    <property type="match status" value="1"/>
</dbReference>
<evidence type="ECO:0000259" key="10">
    <source>
        <dbReference type="PROSITE" id="PS50011"/>
    </source>
</evidence>
<comment type="caution">
    <text evidence="11">The sequence shown here is derived from an EMBL/GenBank/DDBJ whole genome shotgun (WGS) entry which is preliminary data.</text>
</comment>
<dbReference type="EMBL" id="CAOQHR010000001">
    <property type="protein sequence ID" value="CAI6261440.1"/>
    <property type="molecule type" value="Genomic_DNA"/>
</dbReference>
<accession>A0A9W4U336</accession>
<dbReference type="OrthoDB" id="4062651at2759"/>
<dbReference type="PROSITE" id="PS50011">
    <property type="entry name" value="PROTEIN_KINASE_DOM"/>
    <property type="match status" value="1"/>
</dbReference>
<dbReference type="PANTHER" id="PTHR24361:SF433">
    <property type="entry name" value="PROTEIN KINASE DOMAIN-CONTAINING PROTEIN"/>
    <property type="match status" value="1"/>
</dbReference>
<dbReference type="AlphaFoldDB" id="A0A9W4U336"/>
<dbReference type="CDD" id="cd00180">
    <property type="entry name" value="PKc"/>
    <property type="match status" value="1"/>
</dbReference>
<feature type="compositionally biased region" description="Polar residues" evidence="9">
    <location>
        <begin position="395"/>
        <end position="405"/>
    </location>
</feature>
<dbReference type="GO" id="GO:0005524">
    <property type="term" value="F:ATP binding"/>
    <property type="evidence" value="ECO:0007669"/>
    <property type="project" value="UniProtKB-KW"/>
</dbReference>
<evidence type="ECO:0000256" key="2">
    <source>
        <dbReference type="ARBA" id="ARBA00022527"/>
    </source>
</evidence>
<evidence type="ECO:0000313" key="12">
    <source>
        <dbReference type="Proteomes" id="UP001152607"/>
    </source>
</evidence>
<dbReference type="GO" id="GO:0005737">
    <property type="term" value="C:cytoplasm"/>
    <property type="evidence" value="ECO:0007669"/>
    <property type="project" value="TreeGrafter"/>
</dbReference>
<gene>
    <name evidence="11" type="ORF">PDIGIT_LOCUS1364</name>
</gene>
<dbReference type="PROSITE" id="PS00108">
    <property type="entry name" value="PROTEIN_KINASE_ST"/>
    <property type="match status" value="1"/>
</dbReference>
<dbReference type="SUPFAM" id="SSF56112">
    <property type="entry name" value="Protein kinase-like (PK-like)"/>
    <property type="match status" value="1"/>
</dbReference>
<dbReference type="GO" id="GO:0004674">
    <property type="term" value="F:protein serine/threonine kinase activity"/>
    <property type="evidence" value="ECO:0007669"/>
    <property type="project" value="UniProtKB-KW"/>
</dbReference>
<dbReference type="EC" id="2.7.11.1" evidence="1"/>
<feature type="compositionally biased region" description="Polar residues" evidence="9">
    <location>
        <begin position="64"/>
        <end position="86"/>
    </location>
</feature>
<evidence type="ECO:0000256" key="4">
    <source>
        <dbReference type="ARBA" id="ARBA00022741"/>
    </source>
</evidence>
<evidence type="ECO:0000256" key="7">
    <source>
        <dbReference type="ARBA" id="ARBA00047899"/>
    </source>
</evidence>
<keyword evidence="4" id="KW-0547">Nucleotide-binding</keyword>
<dbReference type="InterPro" id="IPR000719">
    <property type="entry name" value="Prot_kinase_dom"/>
</dbReference>
<comment type="catalytic activity">
    <reaction evidence="8">
        <text>L-seryl-[protein] + ATP = O-phospho-L-seryl-[protein] + ADP + H(+)</text>
        <dbReference type="Rhea" id="RHEA:17989"/>
        <dbReference type="Rhea" id="RHEA-COMP:9863"/>
        <dbReference type="Rhea" id="RHEA-COMP:11604"/>
        <dbReference type="ChEBI" id="CHEBI:15378"/>
        <dbReference type="ChEBI" id="CHEBI:29999"/>
        <dbReference type="ChEBI" id="CHEBI:30616"/>
        <dbReference type="ChEBI" id="CHEBI:83421"/>
        <dbReference type="ChEBI" id="CHEBI:456216"/>
        <dbReference type="EC" id="2.7.11.1"/>
    </reaction>
</comment>
<keyword evidence="6" id="KW-0067">ATP-binding</keyword>
<comment type="catalytic activity">
    <reaction evidence="7">
        <text>L-threonyl-[protein] + ATP = O-phospho-L-threonyl-[protein] + ADP + H(+)</text>
        <dbReference type="Rhea" id="RHEA:46608"/>
        <dbReference type="Rhea" id="RHEA-COMP:11060"/>
        <dbReference type="Rhea" id="RHEA-COMP:11605"/>
        <dbReference type="ChEBI" id="CHEBI:15378"/>
        <dbReference type="ChEBI" id="CHEBI:30013"/>
        <dbReference type="ChEBI" id="CHEBI:30616"/>
        <dbReference type="ChEBI" id="CHEBI:61977"/>
        <dbReference type="ChEBI" id="CHEBI:456216"/>
        <dbReference type="EC" id="2.7.11.1"/>
    </reaction>
</comment>
<evidence type="ECO:0000256" key="6">
    <source>
        <dbReference type="ARBA" id="ARBA00022840"/>
    </source>
</evidence>
<evidence type="ECO:0000256" key="5">
    <source>
        <dbReference type="ARBA" id="ARBA00022777"/>
    </source>
</evidence>